<name>A0A858SVK3_9RHOB</name>
<dbReference type="RefSeq" id="WP_169641247.1">
    <property type="nucleotide sequence ID" value="NZ_CP048788.1"/>
</dbReference>
<reference evidence="1 2" key="1">
    <citation type="submission" date="2020-02" db="EMBL/GenBank/DDBJ databases">
        <title>Genome sequence of Roseobacter ponti.</title>
        <authorList>
            <person name="Hollensteiner J."/>
            <person name="Schneider D."/>
            <person name="Poehlein A."/>
            <person name="Daniel R."/>
        </authorList>
    </citation>
    <scope>NUCLEOTIDE SEQUENCE [LARGE SCALE GENOMIC DNA]</scope>
    <source>
        <strain evidence="1 2">DSM 106830</strain>
    </source>
</reference>
<organism evidence="1 2">
    <name type="scientific">Roseobacter ponti</name>
    <dbReference type="NCBI Taxonomy" id="1891787"/>
    <lineage>
        <taxon>Bacteria</taxon>
        <taxon>Pseudomonadati</taxon>
        <taxon>Pseudomonadota</taxon>
        <taxon>Alphaproteobacteria</taxon>
        <taxon>Rhodobacterales</taxon>
        <taxon>Roseobacteraceae</taxon>
        <taxon>Roseobacter</taxon>
    </lineage>
</organism>
<gene>
    <name evidence="1" type="ORF">G3256_13060</name>
</gene>
<dbReference type="EMBL" id="CP048788">
    <property type="protein sequence ID" value="QJF52028.1"/>
    <property type="molecule type" value="Genomic_DNA"/>
</dbReference>
<accession>A0A858SVK3</accession>
<evidence type="ECO:0008006" key="3">
    <source>
        <dbReference type="Google" id="ProtNLM"/>
    </source>
</evidence>
<dbReference type="Proteomes" id="UP000503308">
    <property type="component" value="Chromosome"/>
</dbReference>
<sequence>MAYQDVHFASSRDVIATVAGTLRSFFASLGHSIVLSSEANRRLHQVQDLQSKTDEELAALNIKRDDIVREVFGDLFYS</sequence>
<evidence type="ECO:0000313" key="2">
    <source>
        <dbReference type="Proteomes" id="UP000503308"/>
    </source>
</evidence>
<keyword evidence="2" id="KW-1185">Reference proteome</keyword>
<protein>
    <recommendedName>
        <fullName evidence="3">DUF1127 domain-containing protein</fullName>
    </recommendedName>
</protein>
<proteinExistence type="predicted"/>
<dbReference type="KEGG" id="rpon:G3256_13060"/>
<evidence type="ECO:0000313" key="1">
    <source>
        <dbReference type="EMBL" id="QJF52028.1"/>
    </source>
</evidence>
<dbReference type="AlphaFoldDB" id="A0A858SVK3"/>